<accession>A0A0A9H177</accession>
<evidence type="ECO:0000313" key="2">
    <source>
        <dbReference type="EMBL" id="JAE29544.1"/>
    </source>
</evidence>
<keyword evidence="1" id="KW-0472">Membrane</keyword>
<reference evidence="2" key="2">
    <citation type="journal article" date="2015" name="Data Brief">
        <title>Shoot transcriptome of the giant reed, Arundo donax.</title>
        <authorList>
            <person name="Barrero R.A."/>
            <person name="Guerrero F.D."/>
            <person name="Moolhuijzen P."/>
            <person name="Goolsby J.A."/>
            <person name="Tidwell J."/>
            <person name="Bellgard S.E."/>
            <person name="Bellgard M.I."/>
        </authorList>
    </citation>
    <scope>NUCLEOTIDE SEQUENCE</scope>
    <source>
        <tissue evidence="2">Shoot tissue taken approximately 20 cm above the soil surface</tissue>
    </source>
</reference>
<feature type="transmembrane region" description="Helical" evidence="1">
    <location>
        <begin position="104"/>
        <end position="126"/>
    </location>
</feature>
<dbReference type="AlphaFoldDB" id="A0A0A9H177"/>
<proteinExistence type="predicted"/>
<reference evidence="2" key="1">
    <citation type="submission" date="2014-09" db="EMBL/GenBank/DDBJ databases">
        <authorList>
            <person name="Magalhaes I.L.F."/>
            <person name="Oliveira U."/>
            <person name="Santos F.R."/>
            <person name="Vidigal T.H.D.A."/>
            <person name="Brescovit A.D."/>
            <person name="Santos A.J."/>
        </authorList>
    </citation>
    <scope>NUCLEOTIDE SEQUENCE</scope>
    <source>
        <tissue evidence="2">Shoot tissue taken approximately 20 cm above the soil surface</tissue>
    </source>
</reference>
<evidence type="ECO:0008006" key="3">
    <source>
        <dbReference type="Google" id="ProtNLM"/>
    </source>
</evidence>
<feature type="transmembrane region" description="Helical" evidence="1">
    <location>
        <begin position="138"/>
        <end position="164"/>
    </location>
</feature>
<name>A0A0A9H177_ARUDO</name>
<organism evidence="2">
    <name type="scientific">Arundo donax</name>
    <name type="common">Giant reed</name>
    <name type="synonym">Donax arundinaceus</name>
    <dbReference type="NCBI Taxonomy" id="35708"/>
    <lineage>
        <taxon>Eukaryota</taxon>
        <taxon>Viridiplantae</taxon>
        <taxon>Streptophyta</taxon>
        <taxon>Embryophyta</taxon>
        <taxon>Tracheophyta</taxon>
        <taxon>Spermatophyta</taxon>
        <taxon>Magnoliopsida</taxon>
        <taxon>Liliopsida</taxon>
        <taxon>Poales</taxon>
        <taxon>Poaceae</taxon>
        <taxon>PACMAD clade</taxon>
        <taxon>Arundinoideae</taxon>
        <taxon>Arundineae</taxon>
        <taxon>Arundo</taxon>
    </lineage>
</organism>
<sequence length="184" mass="20198">MRCASSLLPGRSSPCARPAAFPRVVVSPSGECRDERPGDSFLPDASFASRQESRVGCGSVEELPIHASPDNPAPTASERMHHLPSLIEHGFPVCGHEQLRSGRLAFFCGIGGFGWISFPALFPAVFGCMRSWVGPAKHFVLFVLSYIWSGLSLLLASFSFMRFLNNKANYFARWLEFTGKLVIC</sequence>
<keyword evidence="1" id="KW-1133">Transmembrane helix</keyword>
<evidence type="ECO:0000256" key="1">
    <source>
        <dbReference type="SAM" id="Phobius"/>
    </source>
</evidence>
<dbReference type="EMBL" id="GBRH01168352">
    <property type="protein sequence ID" value="JAE29544.1"/>
    <property type="molecule type" value="Transcribed_RNA"/>
</dbReference>
<protein>
    <recommendedName>
        <fullName evidence="3">Transmembrane protein</fullName>
    </recommendedName>
</protein>
<keyword evidence="1" id="KW-0812">Transmembrane</keyword>